<evidence type="ECO:0000256" key="3">
    <source>
        <dbReference type="ARBA" id="ARBA00022475"/>
    </source>
</evidence>
<proteinExistence type="predicted"/>
<gene>
    <name evidence="12" type="ORF">H2204_013780</name>
</gene>
<feature type="transmembrane region" description="Helical" evidence="11">
    <location>
        <begin position="423"/>
        <end position="445"/>
    </location>
</feature>
<dbReference type="InterPro" id="IPR002585">
    <property type="entry name" value="Cyt-d_ubiquinol_oxidase_su_1"/>
</dbReference>
<dbReference type="GO" id="GO:0070069">
    <property type="term" value="C:cytochrome complex"/>
    <property type="evidence" value="ECO:0007669"/>
    <property type="project" value="InterPro"/>
</dbReference>
<feature type="transmembrane region" description="Helical" evidence="11">
    <location>
        <begin position="757"/>
        <end position="775"/>
    </location>
</feature>
<keyword evidence="4" id="KW-0349">Heme</keyword>
<feature type="transmembrane region" description="Helical" evidence="11">
    <location>
        <begin position="390"/>
        <end position="411"/>
    </location>
</feature>
<protein>
    <recommendedName>
        <fullName evidence="13">Cytochrome ubiquinol oxidase subunit I</fullName>
    </recommendedName>
</protein>
<feature type="transmembrane region" description="Helical" evidence="11">
    <location>
        <begin position="787"/>
        <end position="807"/>
    </location>
</feature>
<keyword evidence="10 11" id="KW-0472">Membrane</keyword>
<sequence length="863" mass="95620">MPTLVGAWVCANQGWQLPERLNGSAAPCRLRLLHLRQSEAARHPVASRLNKILLKWSGIPPAPGRRRPLDALLLSRIQFGFVISFHVLFPAFTIGTASWLAFIEWRWLRTKLPVWRELYFFWQKIFAVSFGMGVVSGIVMAFQFGTNWPRLSEVAGTVIGPLLTYEVLTAFFLEASFLGVMMFGWGRVSPRLHFLSTCMVALGTLFSTFWILSSNSWLHTPAGYEMVNGIVHPVDWWQVVFNPSFPYRLAHMALGSFITTCFVIGGVGAWYLRRGQHVEAGRRMLIAAVAFAALTVPVQIFVGDMHGLNTLKHQPMKIAAMEAHWHETKEGEGVPLVVFALPNEEEERNDFEVAIPKLGSVILTHTLDGTFDPLTSVPASERPPVTPVFFAFRIMVGLGTLMLVLAWVSAFQLWRKKLLASPWLLRGWNWMLPSGFIALLSGWFVTEMGRQPWVVYGVLRTADAVGPQSAWMTALSLGVYVIGYAFVFGWGIWYLVKILRHGPQPYDAGPSLDHGSHTPARPLSADMDLMTWLPVAWFAVIGFGVLMYVVLDGFVLGIGILAPFAEDEEQLDLMMNTAAPIWDGNETWLVLGGAGLMAAFPKAYAVLLSALYLPVLLLVVALVFRGVAFEFRFKAHRSRRLWSVAFGLGSLLATFAQGVILGTLVQGLPLVDGVYQGGAFGWFSPFAMLTGAALVAGYALLGSTWLILKTEGRVQALARQMTRPLVVAVIAAMGLVSSWLPFLQSRLMDRWFSDGNFWWLSPVPLLTLAVAIALWRSATHPRRDLPPFLLSLALFVLGFTGLVLGMWPYLLPPSMTLWQAAAPASSLGFTLVGLVLLLPVILGYTAWSYRVFRGKVRADAGYH</sequence>
<dbReference type="PANTHER" id="PTHR30365:SF14">
    <property type="entry name" value="CYTOCHROME BD MENAQUINOL OXIDASE SUBUNIT I-RELATED"/>
    <property type="match status" value="1"/>
</dbReference>
<dbReference type="GO" id="GO:0046872">
    <property type="term" value="F:metal ion binding"/>
    <property type="evidence" value="ECO:0007669"/>
    <property type="project" value="UniProtKB-KW"/>
</dbReference>
<feature type="transmembrane region" description="Helical" evidence="11">
    <location>
        <begin position="722"/>
        <end position="742"/>
    </location>
</feature>
<evidence type="ECO:0000256" key="9">
    <source>
        <dbReference type="ARBA" id="ARBA00023004"/>
    </source>
</evidence>
<feature type="transmembrane region" description="Helical" evidence="11">
    <location>
        <begin position="827"/>
        <end position="847"/>
    </location>
</feature>
<feature type="transmembrane region" description="Helical" evidence="11">
    <location>
        <begin position="162"/>
        <end position="185"/>
    </location>
</feature>
<name>A0AA39CR11_9EURO</name>
<evidence type="ECO:0000256" key="6">
    <source>
        <dbReference type="ARBA" id="ARBA00022723"/>
    </source>
</evidence>
<feature type="transmembrane region" description="Helical" evidence="11">
    <location>
        <begin position="77"/>
        <end position="103"/>
    </location>
</feature>
<keyword evidence="6" id="KW-0479">Metal-binding</keyword>
<feature type="transmembrane region" description="Helical" evidence="11">
    <location>
        <begin position="603"/>
        <end position="629"/>
    </location>
</feature>
<keyword evidence="3" id="KW-1003">Cell membrane</keyword>
<evidence type="ECO:0000256" key="5">
    <source>
        <dbReference type="ARBA" id="ARBA00022692"/>
    </source>
</evidence>
<dbReference type="NCBIfam" id="TIGR00203">
    <property type="entry name" value="cydB"/>
    <property type="match status" value="1"/>
</dbReference>
<dbReference type="Pfam" id="PF02322">
    <property type="entry name" value="Cyt_bd_oxida_II"/>
    <property type="match status" value="1"/>
</dbReference>
<feature type="transmembrane region" description="Helical" evidence="11">
    <location>
        <begin position="124"/>
        <end position="142"/>
    </location>
</feature>
<comment type="subcellular location">
    <subcellularLocation>
        <location evidence="1">Cell membrane</location>
        <topology evidence="1">Multi-pass membrane protein</topology>
    </subcellularLocation>
</comment>
<evidence type="ECO:0000256" key="10">
    <source>
        <dbReference type="ARBA" id="ARBA00023136"/>
    </source>
</evidence>
<dbReference type="GO" id="GO:0016682">
    <property type="term" value="F:oxidoreductase activity, acting on diphenols and related substances as donors, oxygen as acceptor"/>
    <property type="evidence" value="ECO:0007669"/>
    <property type="project" value="TreeGrafter"/>
</dbReference>
<keyword evidence="8 11" id="KW-1133">Transmembrane helix</keyword>
<accession>A0AA39CR11</accession>
<dbReference type="AlphaFoldDB" id="A0AA39CR11"/>
<evidence type="ECO:0000256" key="7">
    <source>
        <dbReference type="ARBA" id="ARBA00022982"/>
    </source>
</evidence>
<keyword evidence="9" id="KW-0408">Iron</keyword>
<comment type="caution">
    <text evidence="12">The sequence shown here is derived from an EMBL/GenBank/DDBJ whole genome shotgun (WGS) entry which is preliminary data.</text>
</comment>
<keyword evidence="7" id="KW-0249">Electron transport</keyword>
<dbReference type="GO" id="GO:0009055">
    <property type="term" value="F:electron transfer activity"/>
    <property type="evidence" value="ECO:0007669"/>
    <property type="project" value="InterPro"/>
</dbReference>
<feature type="transmembrane region" description="Helical" evidence="11">
    <location>
        <begin position="249"/>
        <end position="272"/>
    </location>
</feature>
<evidence type="ECO:0000256" key="4">
    <source>
        <dbReference type="ARBA" id="ARBA00022617"/>
    </source>
</evidence>
<evidence type="ECO:0000256" key="11">
    <source>
        <dbReference type="SAM" id="Phobius"/>
    </source>
</evidence>
<feature type="transmembrane region" description="Helical" evidence="11">
    <location>
        <begin position="284"/>
        <end position="302"/>
    </location>
</feature>
<feature type="transmembrane region" description="Helical" evidence="11">
    <location>
        <begin position="477"/>
        <end position="496"/>
    </location>
</feature>
<evidence type="ECO:0000256" key="1">
    <source>
        <dbReference type="ARBA" id="ARBA00004651"/>
    </source>
</evidence>
<evidence type="ECO:0000313" key="12">
    <source>
        <dbReference type="EMBL" id="KAJ9617425.1"/>
    </source>
</evidence>
<dbReference type="Pfam" id="PF01654">
    <property type="entry name" value="Cyt_bd_oxida_I"/>
    <property type="match status" value="1"/>
</dbReference>
<dbReference type="GO" id="GO:0020037">
    <property type="term" value="F:heme binding"/>
    <property type="evidence" value="ECO:0007669"/>
    <property type="project" value="TreeGrafter"/>
</dbReference>
<feature type="transmembrane region" description="Helical" evidence="11">
    <location>
        <begin position="535"/>
        <end position="565"/>
    </location>
</feature>
<organism evidence="12">
    <name type="scientific">Knufia peltigerae</name>
    <dbReference type="NCBI Taxonomy" id="1002370"/>
    <lineage>
        <taxon>Eukaryota</taxon>
        <taxon>Fungi</taxon>
        <taxon>Dikarya</taxon>
        <taxon>Ascomycota</taxon>
        <taxon>Pezizomycotina</taxon>
        <taxon>Eurotiomycetes</taxon>
        <taxon>Chaetothyriomycetidae</taxon>
        <taxon>Chaetothyriales</taxon>
        <taxon>Trichomeriaceae</taxon>
        <taxon>Knufia</taxon>
    </lineage>
</organism>
<dbReference type="GO" id="GO:0019646">
    <property type="term" value="P:aerobic electron transport chain"/>
    <property type="evidence" value="ECO:0007669"/>
    <property type="project" value="InterPro"/>
</dbReference>
<feature type="transmembrane region" description="Helical" evidence="11">
    <location>
        <begin position="641"/>
        <end position="660"/>
    </location>
</feature>
<dbReference type="PANTHER" id="PTHR30365">
    <property type="entry name" value="CYTOCHROME D UBIQUINOL OXIDASE"/>
    <property type="match status" value="1"/>
</dbReference>
<dbReference type="GO" id="GO:0005886">
    <property type="term" value="C:plasma membrane"/>
    <property type="evidence" value="ECO:0007669"/>
    <property type="project" value="UniProtKB-SubCell"/>
</dbReference>
<evidence type="ECO:0000256" key="2">
    <source>
        <dbReference type="ARBA" id="ARBA00022448"/>
    </source>
</evidence>
<keyword evidence="2" id="KW-0813">Transport</keyword>
<dbReference type="EMBL" id="JAPDRN010000162">
    <property type="protein sequence ID" value="KAJ9617425.1"/>
    <property type="molecule type" value="Genomic_DNA"/>
</dbReference>
<feature type="transmembrane region" description="Helical" evidence="11">
    <location>
        <begin position="680"/>
        <end position="701"/>
    </location>
</feature>
<dbReference type="InterPro" id="IPR003317">
    <property type="entry name" value="Cyt-d_oxidase_su2"/>
</dbReference>
<evidence type="ECO:0008006" key="13">
    <source>
        <dbReference type="Google" id="ProtNLM"/>
    </source>
</evidence>
<evidence type="ECO:0000256" key="8">
    <source>
        <dbReference type="ARBA" id="ARBA00022989"/>
    </source>
</evidence>
<feature type="transmembrane region" description="Helical" evidence="11">
    <location>
        <begin position="192"/>
        <end position="212"/>
    </location>
</feature>
<keyword evidence="5 11" id="KW-0812">Transmembrane</keyword>
<reference evidence="12" key="1">
    <citation type="submission" date="2022-10" db="EMBL/GenBank/DDBJ databases">
        <title>Culturing micro-colonial fungi from biological soil crusts in the Mojave desert and describing Neophaeococcomyces mojavensis, and introducing the new genera and species Taxawa tesnikishii.</title>
        <authorList>
            <person name="Kurbessoian T."/>
            <person name="Stajich J.E."/>
        </authorList>
    </citation>
    <scope>NUCLEOTIDE SEQUENCE</scope>
    <source>
        <strain evidence="12">TK_35</strain>
    </source>
</reference>